<dbReference type="GO" id="GO:0016020">
    <property type="term" value="C:membrane"/>
    <property type="evidence" value="ECO:0007669"/>
    <property type="project" value="TreeGrafter"/>
</dbReference>
<dbReference type="InterPro" id="IPR001251">
    <property type="entry name" value="CRAL-TRIO_dom"/>
</dbReference>
<protein>
    <recommendedName>
        <fullName evidence="1">CRAL-TRIO domain-containing protein</fullName>
    </recommendedName>
</protein>
<dbReference type="Pfam" id="PF00650">
    <property type="entry name" value="CRAL_TRIO"/>
    <property type="match status" value="1"/>
</dbReference>
<feature type="domain" description="CRAL-TRIO" evidence="1">
    <location>
        <begin position="73"/>
        <end position="236"/>
    </location>
</feature>
<dbReference type="EMBL" id="JARGEI010000022">
    <property type="protein sequence ID" value="KAJ8711048.1"/>
    <property type="molecule type" value="Genomic_DNA"/>
</dbReference>
<dbReference type="SUPFAM" id="SSF46938">
    <property type="entry name" value="CRAL/TRIO N-terminal domain"/>
    <property type="match status" value="1"/>
</dbReference>
<keyword evidence="3" id="KW-1185">Reference proteome</keyword>
<organism evidence="2 3">
    <name type="scientific">Mythimna separata</name>
    <name type="common">Oriental armyworm</name>
    <name type="synonym">Pseudaletia separata</name>
    <dbReference type="NCBI Taxonomy" id="271217"/>
    <lineage>
        <taxon>Eukaryota</taxon>
        <taxon>Metazoa</taxon>
        <taxon>Ecdysozoa</taxon>
        <taxon>Arthropoda</taxon>
        <taxon>Hexapoda</taxon>
        <taxon>Insecta</taxon>
        <taxon>Pterygota</taxon>
        <taxon>Neoptera</taxon>
        <taxon>Endopterygota</taxon>
        <taxon>Lepidoptera</taxon>
        <taxon>Glossata</taxon>
        <taxon>Ditrysia</taxon>
        <taxon>Noctuoidea</taxon>
        <taxon>Noctuidae</taxon>
        <taxon>Noctuinae</taxon>
        <taxon>Hadenini</taxon>
        <taxon>Mythimna</taxon>
    </lineage>
</organism>
<dbReference type="Gene3D" id="3.40.525.10">
    <property type="entry name" value="CRAL-TRIO lipid binding domain"/>
    <property type="match status" value="1"/>
</dbReference>
<name>A0AAD8DNK8_MYTSE</name>
<dbReference type="GO" id="GO:1902936">
    <property type="term" value="F:phosphatidylinositol bisphosphate binding"/>
    <property type="evidence" value="ECO:0007669"/>
    <property type="project" value="TreeGrafter"/>
</dbReference>
<accession>A0AAD8DNK8</accession>
<dbReference type="PANTHER" id="PTHR10174">
    <property type="entry name" value="ALPHA-TOCOPHEROL TRANSFER PROTEIN-RELATED"/>
    <property type="match status" value="1"/>
</dbReference>
<evidence type="ECO:0000313" key="2">
    <source>
        <dbReference type="EMBL" id="KAJ8711048.1"/>
    </source>
</evidence>
<sequence>MMLVKPGRLEEAIKILEEWIQKEDHIIKKDFGKGYLEKTLISCKGSVEKSKKLIDRLCTMKTMMPKFFSKVNAKEELKEILELAWVTPLPIITEDYCRVLIVKINNKNFTTESYMKYYQYHIILVEYIKAHDYVNGFVVIIDFSEINLIEVMSKMNAVELQQFLTILIKGYSARLKKILMLTDSKAIELLVKTVKHIVSEKIGSRIHVQPNLEELHKVVPKEILPVEYGGTERSIKKLQEEWVEAISSEEHVEYMKMMNKACSDETKRQAVKFNEDYMGLPGSFRGLKVD</sequence>
<dbReference type="InterPro" id="IPR036865">
    <property type="entry name" value="CRAL-TRIO_dom_sf"/>
</dbReference>
<proteinExistence type="predicted"/>
<gene>
    <name evidence="2" type="ORF">PYW07_008290</name>
</gene>
<evidence type="ECO:0000313" key="3">
    <source>
        <dbReference type="Proteomes" id="UP001231518"/>
    </source>
</evidence>
<dbReference type="Proteomes" id="UP001231518">
    <property type="component" value="Chromosome 21"/>
</dbReference>
<reference evidence="2" key="1">
    <citation type="submission" date="2023-03" db="EMBL/GenBank/DDBJ databases">
        <title>Chromosome-level genomes of two armyworms, Mythimna separata and Mythimna loreyi, provide insights into the biosynthesis and reception of sex pheromones.</title>
        <authorList>
            <person name="Zhao H."/>
        </authorList>
    </citation>
    <scope>NUCLEOTIDE SEQUENCE</scope>
    <source>
        <strain evidence="2">BeijingLab</strain>
        <tissue evidence="2">Pupa</tissue>
    </source>
</reference>
<comment type="caution">
    <text evidence="2">The sequence shown here is derived from an EMBL/GenBank/DDBJ whole genome shotgun (WGS) entry which is preliminary data.</text>
</comment>
<dbReference type="PROSITE" id="PS50191">
    <property type="entry name" value="CRAL_TRIO"/>
    <property type="match status" value="1"/>
</dbReference>
<dbReference type="PANTHER" id="PTHR10174:SF224">
    <property type="entry name" value="RETINOL-BINDING PROTEIN PINTA"/>
    <property type="match status" value="1"/>
</dbReference>
<dbReference type="InterPro" id="IPR036273">
    <property type="entry name" value="CRAL/TRIO_N_dom_sf"/>
</dbReference>
<evidence type="ECO:0000259" key="1">
    <source>
        <dbReference type="PROSITE" id="PS50191"/>
    </source>
</evidence>
<dbReference type="AlphaFoldDB" id="A0AAD8DNK8"/>
<dbReference type="CDD" id="cd00170">
    <property type="entry name" value="SEC14"/>
    <property type="match status" value="1"/>
</dbReference>
<dbReference type="SUPFAM" id="SSF52087">
    <property type="entry name" value="CRAL/TRIO domain"/>
    <property type="match status" value="1"/>
</dbReference>